<dbReference type="EMBL" id="JBIWXY010000001">
    <property type="protein sequence ID" value="MFJ5445034.1"/>
    <property type="molecule type" value="Genomic_DNA"/>
</dbReference>
<dbReference type="CDD" id="cd05325">
    <property type="entry name" value="carb_red_sniffer_like_SDR_c"/>
    <property type="match status" value="1"/>
</dbReference>
<evidence type="ECO:0000256" key="1">
    <source>
        <dbReference type="RuleBase" id="RU000363"/>
    </source>
</evidence>
<dbReference type="Proteomes" id="UP001617669">
    <property type="component" value="Unassembled WGS sequence"/>
</dbReference>
<dbReference type="PANTHER" id="PTHR45458:SF1">
    <property type="entry name" value="SHORT CHAIN DEHYDROGENASE"/>
    <property type="match status" value="1"/>
</dbReference>
<dbReference type="SUPFAM" id="SSF51735">
    <property type="entry name" value="NAD(P)-binding Rossmann-fold domains"/>
    <property type="match status" value="1"/>
</dbReference>
<protein>
    <submittedName>
        <fullName evidence="2">SDR family oxidoreductase</fullName>
    </submittedName>
</protein>
<reference evidence="2 3" key="1">
    <citation type="submission" date="2024-11" db="EMBL/GenBank/DDBJ databases">
        <authorList>
            <person name="Kaparullina E.N."/>
            <person name="Delegan Y.A."/>
            <person name="Doronina N.V."/>
        </authorList>
    </citation>
    <scope>NUCLEOTIDE SEQUENCE [LARGE SCALE GENOMIC DNA]</scope>
    <source>
        <strain evidence="2 3">7sh_L</strain>
    </source>
</reference>
<organism evidence="2 3">
    <name type="scientific">Methylobacillus methanolivorans</name>
    <dbReference type="NCBI Taxonomy" id="1848927"/>
    <lineage>
        <taxon>Bacteria</taxon>
        <taxon>Pseudomonadati</taxon>
        <taxon>Pseudomonadota</taxon>
        <taxon>Betaproteobacteria</taxon>
        <taxon>Nitrosomonadales</taxon>
        <taxon>Methylophilaceae</taxon>
        <taxon>Methylobacillus</taxon>
    </lineage>
</organism>
<accession>A0ABW8GI29</accession>
<proteinExistence type="inferred from homology"/>
<dbReference type="InterPro" id="IPR052184">
    <property type="entry name" value="SDR_enzymes"/>
</dbReference>
<keyword evidence="3" id="KW-1185">Reference proteome</keyword>
<dbReference type="InterPro" id="IPR002347">
    <property type="entry name" value="SDR_fam"/>
</dbReference>
<dbReference type="Pfam" id="PF00106">
    <property type="entry name" value="adh_short"/>
    <property type="match status" value="1"/>
</dbReference>
<dbReference type="InterPro" id="IPR036291">
    <property type="entry name" value="NAD(P)-bd_dom_sf"/>
</dbReference>
<gene>
    <name evidence="2" type="ORF">ACIKP9_02205</name>
</gene>
<evidence type="ECO:0000313" key="3">
    <source>
        <dbReference type="Proteomes" id="UP001617669"/>
    </source>
</evidence>
<dbReference type="RefSeq" id="WP_400878717.1">
    <property type="nucleotide sequence ID" value="NZ_JBIWXY010000001.1"/>
</dbReference>
<comment type="caution">
    <text evidence="2">The sequence shown here is derived from an EMBL/GenBank/DDBJ whole genome shotgun (WGS) entry which is preliminary data.</text>
</comment>
<dbReference type="Gene3D" id="3.40.50.720">
    <property type="entry name" value="NAD(P)-binding Rossmann-like Domain"/>
    <property type="match status" value="1"/>
</dbReference>
<name>A0ABW8GI29_9PROT</name>
<sequence length="232" mass="25300">MPTVLITGANRGLGLEFTKQYAEAGWQVLACCRKPESSEELLQLAMQFKEHISVHQLDVGDFHQVDHLAASLADKPIDVLLNNAGIYPDSPNQVFSEADYAAWIEAFRINSVAPFKVAQAFTPHLQQGTLKKLVNMTSKMGSIADNTSGGSYIYRSSKTALNMISKSLSIELAKDGITTLLLHPGWVLTDMGGPNALINTEQSISGLRKVIDQASLADAGKFYAYDGQEIPW</sequence>
<comment type="similarity">
    <text evidence="1">Belongs to the short-chain dehydrogenases/reductases (SDR) family.</text>
</comment>
<dbReference type="PRINTS" id="PR00081">
    <property type="entry name" value="GDHRDH"/>
</dbReference>
<dbReference type="PANTHER" id="PTHR45458">
    <property type="entry name" value="SHORT-CHAIN DEHYDROGENASE/REDUCTASE SDR"/>
    <property type="match status" value="1"/>
</dbReference>
<evidence type="ECO:0000313" key="2">
    <source>
        <dbReference type="EMBL" id="MFJ5445034.1"/>
    </source>
</evidence>
<dbReference type="PRINTS" id="PR00080">
    <property type="entry name" value="SDRFAMILY"/>
</dbReference>